<dbReference type="GO" id="GO:0030247">
    <property type="term" value="F:polysaccharide binding"/>
    <property type="evidence" value="ECO:0007669"/>
    <property type="project" value="InterPro"/>
</dbReference>
<dbReference type="InterPro" id="IPR012291">
    <property type="entry name" value="CBM2_carb-bd_dom_sf"/>
</dbReference>
<dbReference type="Pfam" id="PF03173">
    <property type="entry name" value="CHB_HEX"/>
    <property type="match status" value="1"/>
</dbReference>
<dbReference type="SUPFAM" id="SSF49384">
    <property type="entry name" value="Carbohydrate-binding domain"/>
    <property type="match status" value="1"/>
</dbReference>
<evidence type="ECO:0000259" key="2">
    <source>
        <dbReference type="SMART" id="SM01081"/>
    </source>
</evidence>
<dbReference type="Proteomes" id="UP001163046">
    <property type="component" value="Unassembled WGS sequence"/>
</dbReference>
<dbReference type="EMBL" id="MU826834">
    <property type="protein sequence ID" value="KAJ7372794.1"/>
    <property type="molecule type" value="Genomic_DNA"/>
</dbReference>
<dbReference type="AlphaFoldDB" id="A0A9X0CTC7"/>
<dbReference type="InterPro" id="IPR004866">
    <property type="entry name" value="CHB/HEX_N_dom"/>
</dbReference>
<dbReference type="GO" id="GO:0004553">
    <property type="term" value="F:hydrolase activity, hydrolyzing O-glycosyl compounds"/>
    <property type="evidence" value="ECO:0007669"/>
    <property type="project" value="InterPro"/>
</dbReference>
<name>A0A9X0CTC7_9CNID</name>
<evidence type="ECO:0000313" key="4">
    <source>
        <dbReference type="Proteomes" id="UP001163046"/>
    </source>
</evidence>
<proteinExistence type="predicted"/>
<dbReference type="InterPro" id="IPR008965">
    <property type="entry name" value="CBM2/CBM3_carb-bd_dom_sf"/>
</dbReference>
<sequence>MSEQARIVNVPRKQAEIFLRFSLFLCQRGGTWKFNYTDLIHSWCGVRQKGLHAMAPTLLMLLQRLILPVIFWYFSAPVLIRGIEQSDINNMVSNLKVRYDVIDNLQTSLEDKKKTFRAQITLVNEGAADITVGDWALYLCSIRMIEEEHTAHNSQGFVLPGGPGINVTHINGCLFKFAPNKDFKTMKHNDSLVLAFNASFWCAARTDVMPNWYIASDGLQARTITSTTGEKLTFVGPFETFKNGNVFQATCTIRTHHRSD</sequence>
<dbReference type="SMART" id="SM01081">
    <property type="entry name" value="CHB_HEX"/>
    <property type="match status" value="1"/>
</dbReference>
<reference evidence="3" key="1">
    <citation type="submission" date="2023-01" db="EMBL/GenBank/DDBJ databases">
        <title>Genome assembly of the deep-sea coral Lophelia pertusa.</title>
        <authorList>
            <person name="Herrera S."/>
            <person name="Cordes E."/>
        </authorList>
    </citation>
    <scope>NUCLEOTIDE SEQUENCE</scope>
    <source>
        <strain evidence="3">USNM1676648</strain>
        <tissue evidence="3">Polyp</tissue>
    </source>
</reference>
<dbReference type="OrthoDB" id="428480at2759"/>
<dbReference type="Gene3D" id="2.60.40.290">
    <property type="match status" value="1"/>
</dbReference>
<evidence type="ECO:0000256" key="1">
    <source>
        <dbReference type="ARBA" id="ARBA00033000"/>
    </source>
</evidence>
<keyword evidence="4" id="KW-1185">Reference proteome</keyword>
<evidence type="ECO:0000313" key="3">
    <source>
        <dbReference type="EMBL" id="KAJ7372794.1"/>
    </source>
</evidence>
<gene>
    <name evidence="3" type="ORF">OS493_016713</name>
</gene>
<organism evidence="3 4">
    <name type="scientific">Desmophyllum pertusum</name>
    <dbReference type="NCBI Taxonomy" id="174260"/>
    <lineage>
        <taxon>Eukaryota</taxon>
        <taxon>Metazoa</taxon>
        <taxon>Cnidaria</taxon>
        <taxon>Anthozoa</taxon>
        <taxon>Hexacorallia</taxon>
        <taxon>Scleractinia</taxon>
        <taxon>Caryophylliina</taxon>
        <taxon>Caryophylliidae</taxon>
        <taxon>Desmophyllum</taxon>
    </lineage>
</organism>
<accession>A0A9X0CTC7</accession>
<protein>
    <recommendedName>
        <fullName evidence="1">N-acetyl-beta-glucosaminidase</fullName>
    </recommendedName>
</protein>
<comment type="caution">
    <text evidence="3">The sequence shown here is derived from an EMBL/GenBank/DDBJ whole genome shotgun (WGS) entry which is preliminary data.</text>
</comment>
<feature type="domain" description="Chitobiase/beta-hexosaminidases N-terminal" evidence="2">
    <location>
        <begin position="93"/>
        <end position="251"/>
    </location>
</feature>